<protein>
    <submittedName>
        <fullName evidence="1">Uncharacterized protein</fullName>
    </submittedName>
</protein>
<accession>A0AA39MIZ4</accession>
<organism evidence="1 2">
    <name type="scientific">Armillaria borealis</name>
    <dbReference type="NCBI Taxonomy" id="47425"/>
    <lineage>
        <taxon>Eukaryota</taxon>
        <taxon>Fungi</taxon>
        <taxon>Dikarya</taxon>
        <taxon>Basidiomycota</taxon>
        <taxon>Agaricomycotina</taxon>
        <taxon>Agaricomycetes</taxon>
        <taxon>Agaricomycetidae</taxon>
        <taxon>Agaricales</taxon>
        <taxon>Marasmiineae</taxon>
        <taxon>Physalacriaceae</taxon>
        <taxon>Armillaria</taxon>
    </lineage>
</organism>
<evidence type="ECO:0000313" key="2">
    <source>
        <dbReference type="Proteomes" id="UP001175226"/>
    </source>
</evidence>
<evidence type="ECO:0000313" key="1">
    <source>
        <dbReference type="EMBL" id="KAK0435185.1"/>
    </source>
</evidence>
<keyword evidence="2" id="KW-1185">Reference proteome</keyword>
<dbReference type="EMBL" id="JAUEPT010000065">
    <property type="protein sequence ID" value="KAK0435185.1"/>
    <property type="molecule type" value="Genomic_DNA"/>
</dbReference>
<gene>
    <name evidence="1" type="ORF">EV421DRAFT_1254399</name>
</gene>
<dbReference type="Proteomes" id="UP001175226">
    <property type="component" value="Unassembled WGS sequence"/>
</dbReference>
<sequence>MSWVLWGHPSERYIPSEQDVMSVKRILITYVPYELVEEILEIAHYWPGIRGDRQRSINVLGKDHPGEPCARAEWCFMVTPPIPQGESNKIYDCGFRKGRYEWIISMELEYVTLSSFDSISLTYFGRMAPLARGFKQKSYAGDHGGYGRWKEAGQLISVEVYSQETNDSRWFISERNGSSGCIEEITVDWPPIEEEKTFRDEKGIHGQSREFIGLLQPGDKIALMVVGNHPGWIYRLQYASIDIFYTLPNESAWAQDIVPSRVMPTAKTRTKSPPPIRPLPPLPYLPLSLSL</sequence>
<comment type="caution">
    <text evidence="1">The sequence shown here is derived from an EMBL/GenBank/DDBJ whole genome shotgun (WGS) entry which is preliminary data.</text>
</comment>
<proteinExistence type="predicted"/>
<reference evidence="1" key="1">
    <citation type="submission" date="2023-06" db="EMBL/GenBank/DDBJ databases">
        <authorList>
            <consortium name="Lawrence Berkeley National Laboratory"/>
            <person name="Ahrendt S."/>
            <person name="Sahu N."/>
            <person name="Indic B."/>
            <person name="Wong-Bajracharya J."/>
            <person name="Merenyi Z."/>
            <person name="Ke H.-M."/>
            <person name="Monk M."/>
            <person name="Kocsube S."/>
            <person name="Drula E."/>
            <person name="Lipzen A."/>
            <person name="Balint B."/>
            <person name="Henrissat B."/>
            <person name="Andreopoulos B."/>
            <person name="Martin F.M."/>
            <person name="Harder C.B."/>
            <person name="Rigling D."/>
            <person name="Ford K.L."/>
            <person name="Foster G.D."/>
            <person name="Pangilinan J."/>
            <person name="Papanicolaou A."/>
            <person name="Barry K."/>
            <person name="LaButti K."/>
            <person name="Viragh M."/>
            <person name="Koriabine M."/>
            <person name="Yan M."/>
            <person name="Riley R."/>
            <person name="Champramary S."/>
            <person name="Plett K.L."/>
            <person name="Tsai I.J."/>
            <person name="Slot J."/>
            <person name="Sipos G."/>
            <person name="Plett J."/>
            <person name="Nagy L.G."/>
            <person name="Grigoriev I.V."/>
        </authorList>
    </citation>
    <scope>NUCLEOTIDE SEQUENCE</scope>
    <source>
        <strain evidence="1">FPL87.14</strain>
    </source>
</reference>
<name>A0AA39MIZ4_9AGAR</name>
<dbReference type="AlphaFoldDB" id="A0AA39MIZ4"/>